<keyword evidence="5" id="KW-1185">Reference proteome</keyword>
<evidence type="ECO:0000259" key="3">
    <source>
        <dbReference type="Pfam" id="PF07714"/>
    </source>
</evidence>
<dbReference type="STRING" id="77586.A0A0D9XZJ8"/>
<sequence>MEIAPSWLQVWMVPGCQPLIWFCLKYQKLHLVYDYMPHDSLSKHLFVTAGSPTILSWDCRSKIITGAAQGLHHFHIHGCVTSSNILIESDFTACLGDFGSSDLVKMSSEMDVFFFGVVVIEVVSGHRSSGDDLPMVLGNGFKFLVDWVWALHEKGCILDALDANLGIISSYNGCQNRNMVEAKKILLIGLARSHPDPKKRLKIETVVDILKSNSMPPPQVPQPKPNHGG</sequence>
<dbReference type="InterPro" id="IPR001245">
    <property type="entry name" value="Ser-Thr/Tyr_kinase_cat_dom"/>
</dbReference>
<dbReference type="PANTHER" id="PTHR27007">
    <property type="match status" value="1"/>
</dbReference>
<keyword evidence="2" id="KW-0067">ATP-binding</keyword>
<keyword evidence="1" id="KW-0547">Nucleotide-binding</keyword>
<protein>
    <recommendedName>
        <fullName evidence="3">Serine-threonine/tyrosine-protein kinase catalytic domain-containing protein</fullName>
    </recommendedName>
</protein>
<proteinExistence type="predicted"/>
<reference evidence="5" key="2">
    <citation type="submission" date="2013-12" db="EMBL/GenBank/DDBJ databases">
        <authorList>
            <person name="Yu Y."/>
            <person name="Lee S."/>
            <person name="de Baynast K."/>
            <person name="Wissotski M."/>
            <person name="Liu L."/>
            <person name="Talag J."/>
            <person name="Goicoechea J."/>
            <person name="Angelova A."/>
            <person name="Jetty R."/>
            <person name="Kudrna D."/>
            <person name="Golser W."/>
            <person name="Rivera L."/>
            <person name="Zhang J."/>
            <person name="Wing R."/>
        </authorList>
    </citation>
    <scope>NUCLEOTIDE SEQUENCE</scope>
</reference>
<dbReference type="GO" id="GO:0005524">
    <property type="term" value="F:ATP binding"/>
    <property type="evidence" value="ECO:0007669"/>
    <property type="project" value="UniProtKB-KW"/>
</dbReference>
<dbReference type="AlphaFoldDB" id="A0A0D9XZJ8"/>
<accession>A0A0D9XZJ8</accession>
<reference evidence="4" key="3">
    <citation type="submission" date="2015-04" db="UniProtKB">
        <authorList>
            <consortium name="EnsemblPlants"/>
        </authorList>
    </citation>
    <scope>IDENTIFICATION</scope>
</reference>
<organism evidence="4 5">
    <name type="scientific">Leersia perrieri</name>
    <dbReference type="NCBI Taxonomy" id="77586"/>
    <lineage>
        <taxon>Eukaryota</taxon>
        <taxon>Viridiplantae</taxon>
        <taxon>Streptophyta</taxon>
        <taxon>Embryophyta</taxon>
        <taxon>Tracheophyta</taxon>
        <taxon>Spermatophyta</taxon>
        <taxon>Magnoliopsida</taxon>
        <taxon>Liliopsida</taxon>
        <taxon>Poales</taxon>
        <taxon>Poaceae</taxon>
        <taxon>BOP clade</taxon>
        <taxon>Oryzoideae</taxon>
        <taxon>Oryzeae</taxon>
        <taxon>Oryzinae</taxon>
        <taxon>Leersia</taxon>
    </lineage>
</organism>
<feature type="domain" description="Serine-threonine/tyrosine-protein kinase catalytic" evidence="3">
    <location>
        <begin position="20"/>
        <end position="105"/>
    </location>
</feature>
<dbReference type="eggNOG" id="ENOG502QT06">
    <property type="taxonomic scope" value="Eukaryota"/>
</dbReference>
<dbReference type="Gramene" id="LPERR12G10710.1">
    <property type="protein sequence ID" value="LPERR12G10710.1"/>
    <property type="gene ID" value="LPERR12G10710"/>
</dbReference>
<dbReference type="Gene3D" id="1.10.510.10">
    <property type="entry name" value="Transferase(Phosphotransferase) domain 1"/>
    <property type="match status" value="2"/>
</dbReference>
<reference evidence="4 5" key="1">
    <citation type="submission" date="2012-08" db="EMBL/GenBank/DDBJ databases">
        <title>Oryza genome evolution.</title>
        <authorList>
            <person name="Wing R.A."/>
        </authorList>
    </citation>
    <scope>NUCLEOTIDE SEQUENCE</scope>
</reference>
<dbReference type="GO" id="GO:0004672">
    <property type="term" value="F:protein kinase activity"/>
    <property type="evidence" value="ECO:0007669"/>
    <property type="project" value="InterPro"/>
</dbReference>
<dbReference type="InterPro" id="IPR050528">
    <property type="entry name" value="L-type_Lectin-RKs"/>
</dbReference>
<evidence type="ECO:0000256" key="2">
    <source>
        <dbReference type="ARBA" id="ARBA00022840"/>
    </source>
</evidence>
<evidence type="ECO:0000313" key="4">
    <source>
        <dbReference type="EnsemblPlants" id="LPERR12G10710.1"/>
    </source>
</evidence>
<dbReference type="Pfam" id="PF07714">
    <property type="entry name" value="PK_Tyr_Ser-Thr"/>
    <property type="match status" value="1"/>
</dbReference>
<dbReference type="InterPro" id="IPR011009">
    <property type="entry name" value="Kinase-like_dom_sf"/>
</dbReference>
<name>A0A0D9XZJ8_9ORYZ</name>
<evidence type="ECO:0000256" key="1">
    <source>
        <dbReference type="ARBA" id="ARBA00022741"/>
    </source>
</evidence>
<dbReference type="Proteomes" id="UP000032180">
    <property type="component" value="Chromosome 12"/>
</dbReference>
<evidence type="ECO:0000313" key="5">
    <source>
        <dbReference type="Proteomes" id="UP000032180"/>
    </source>
</evidence>
<dbReference type="SUPFAM" id="SSF56112">
    <property type="entry name" value="Protein kinase-like (PK-like)"/>
    <property type="match status" value="1"/>
</dbReference>
<dbReference type="EnsemblPlants" id="LPERR12G10710.1">
    <property type="protein sequence ID" value="LPERR12G10710.1"/>
    <property type="gene ID" value="LPERR12G10710"/>
</dbReference>